<dbReference type="InterPro" id="IPR018257">
    <property type="entry name" value="Ribosomal_bL19_CS"/>
</dbReference>
<dbReference type="InterPro" id="IPR001857">
    <property type="entry name" value="Ribosomal_bL19"/>
</dbReference>
<protein>
    <recommendedName>
        <fullName evidence="4">Large ribosomal subunit protein bL19</fullName>
    </recommendedName>
    <alternativeName>
        <fullName evidence="5">50S ribosomal protein L19</fullName>
    </alternativeName>
</protein>
<dbReference type="AlphaFoldDB" id="A0A0G0T837"/>
<dbReference type="PATRIC" id="fig|1618450.3.peg.238"/>
<dbReference type="EMBL" id="LBXN01000007">
    <property type="protein sequence ID" value="KKR34062.1"/>
    <property type="molecule type" value="Genomic_DNA"/>
</dbReference>
<sequence>MDGPIDDCDFYHILLKFPNMAISVKHNNKKFSVGDTVQVNYKLIEKEKVSGKSKREVKEETRERIQVFEGIVIGIKGEGENKMFTVRRIGIANIGIERIFPLFSPWVKAVKVVKHGKVRRAKLYFLRDKQGKEATRLADTNEKIEKEEIKENAQTQPTAG</sequence>
<organism evidence="7 8">
    <name type="scientific">Candidatus Gottesmanbacteria bacterium GW2011_GWC2_39_8</name>
    <dbReference type="NCBI Taxonomy" id="1618450"/>
    <lineage>
        <taxon>Bacteria</taxon>
        <taxon>Candidatus Gottesmaniibacteriota</taxon>
    </lineage>
</organism>
<dbReference type="Pfam" id="PF01245">
    <property type="entry name" value="Ribosomal_L19"/>
    <property type="match status" value="1"/>
</dbReference>
<reference evidence="7 8" key="1">
    <citation type="journal article" date="2015" name="Nature">
        <title>rRNA introns, odd ribosomes, and small enigmatic genomes across a large radiation of phyla.</title>
        <authorList>
            <person name="Brown C.T."/>
            <person name="Hug L.A."/>
            <person name="Thomas B.C."/>
            <person name="Sharon I."/>
            <person name="Castelle C.J."/>
            <person name="Singh A."/>
            <person name="Wilkins M.J."/>
            <person name="Williams K.H."/>
            <person name="Banfield J.F."/>
        </authorList>
    </citation>
    <scope>NUCLEOTIDE SEQUENCE [LARGE SCALE GENOMIC DNA]</scope>
</reference>
<comment type="caution">
    <text evidence="7">The sequence shown here is derived from an EMBL/GenBank/DDBJ whole genome shotgun (WGS) entry which is preliminary data.</text>
</comment>
<keyword evidence="2 7" id="KW-0689">Ribosomal protein</keyword>
<evidence type="ECO:0000256" key="2">
    <source>
        <dbReference type="ARBA" id="ARBA00022980"/>
    </source>
</evidence>
<dbReference type="InterPro" id="IPR008991">
    <property type="entry name" value="Translation_prot_SH3-like_sf"/>
</dbReference>
<dbReference type="InterPro" id="IPR038657">
    <property type="entry name" value="Ribosomal_bL19_sf"/>
</dbReference>
<dbReference type="Gene3D" id="2.30.30.790">
    <property type="match status" value="1"/>
</dbReference>
<dbReference type="SUPFAM" id="SSF50104">
    <property type="entry name" value="Translation proteins SH3-like domain"/>
    <property type="match status" value="1"/>
</dbReference>
<name>A0A0G0T837_9BACT</name>
<evidence type="ECO:0000256" key="3">
    <source>
        <dbReference type="ARBA" id="ARBA00023274"/>
    </source>
</evidence>
<dbReference type="Proteomes" id="UP000034539">
    <property type="component" value="Unassembled WGS sequence"/>
</dbReference>
<evidence type="ECO:0000256" key="6">
    <source>
        <dbReference type="SAM" id="MobiDB-lite"/>
    </source>
</evidence>
<evidence type="ECO:0000256" key="5">
    <source>
        <dbReference type="ARBA" id="ARBA00035493"/>
    </source>
</evidence>
<proteinExistence type="inferred from homology"/>
<dbReference type="GO" id="GO:0006412">
    <property type="term" value="P:translation"/>
    <property type="evidence" value="ECO:0007669"/>
    <property type="project" value="InterPro"/>
</dbReference>
<evidence type="ECO:0000313" key="8">
    <source>
        <dbReference type="Proteomes" id="UP000034539"/>
    </source>
</evidence>
<feature type="compositionally biased region" description="Basic and acidic residues" evidence="6">
    <location>
        <begin position="137"/>
        <end position="151"/>
    </location>
</feature>
<dbReference type="NCBIfam" id="TIGR01024">
    <property type="entry name" value="rplS_bact"/>
    <property type="match status" value="1"/>
</dbReference>
<keyword evidence="3" id="KW-0687">Ribonucleoprotein</keyword>
<gene>
    <name evidence="7" type="ORF">UT63_C0007G0017</name>
</gene>
<comment type="similarity">
    <text evidence="1">Belongs to the bacterial ribosomal protein bL19 family.</text>
</comment>
<accession>A0A0G0T837</accession>
<dbReference type="PANTHER" id="PTHR15680">
    <property type="entry name" value="RIBOSOMAL PROTEIN L19"/>
    <property type="match status" value="1"/>
</dbReference>
<dbReference type="PROSITE" id="PS01015">
    <property type="entry name" value="RIBOSOMAL_L19"/>
    <property type="match status" value="1"/>
</dbReference>
<dbReference type="PANTHER" id="PTHR15680:SF9">
    <property type="entry name" value="LARGE RIBOSOMAL SUBUNIT PROTEIN BL19M"/>
    <property type="match status" value="1"/>
</dbReference>
<evidence type="ECO:0000256" key="4">
    <source>
        <dbReference type="ARBA" id="ARBA00035171"/>
    </source>
</evidence>
<feature type="region of interest" description="Disordered" evidence="6">
    <location>
        <begin position="137"/>
        <end position="160"/>
    </location>
</feature>
<dbReference type="GO" id="GO:0003735">
    <property type="term" value="F:structural constituent of ribosome"/>
    <property type="evidence" value="ECO:0007669"/>
    <property type="project" value="InterPro"/>
</dbReference>
<evidence type="ECO:0000256" key="1">
    <source>
        <dbReference type="ARBA" id="ARBA00005781"/>
    </source>
</evidence>
<dbReference type="PIRSF" id="PIRSF002191">
    <property type="entry name" value="Ribosomal_L19"/>
    <property type="match status" value="1"/>
</dbReference>
<evidence type="ECO:0000313" key="7">
    <source>
        <dbReference type="EMBL" id="KKR34062.1"/>
    </source>
</evidence>
<dbReference type="GO" id="GO:0022625">
    <property type="term" value="C:cytosolic large ribosomal subunit"/>
    <property type="evidence" value="ECO:0007669"/>
    <property type="project" value="TreeGrafter"/>
</dbReference>